<dbReference type="InterPro" id="IPR029058">
    <property type="entry name" value="AB_hydrolase_fold"/>
</dbReference>
<feature type="domain" description="Dienelactone hydrolase" evidence="2">
    <location>
        <begin position="21"/>
        <end position="71"/>
    </location>
</feature>
<protein>
    <recommendedName>
        <fullName evidence="2">Dienelactone hydrolase domain-containing protein</fullName>
    </recommendedName>
</protein>
<evidence type="ECO:0000259" key="2">
    <source>
        <dbReference type="Pfam" id="PF01738"/>
    </source>
</evidence>
<dbReference type="GO" id="GO:0016787">
    <property type="term" value="F:hydrolase activity"/>
    <property type="evidence" value="ECO:0007669"/>
    <property type="project" value="InterPro"/>
</dbReference>
<dbReference type="Gene3D" id="3.40.50.1820">
    <property type="entry name" value="alpha/beta hydrolase"/>
    <property type="match status" value="1"/>
</dbReference>
<evidence type="ECO:0000313" key="3">
    <source>
        <dbReference type="EMBL" id="CAA9276923.1"/>
    </source>
</evidence>
<organism evidence="3">
    <name type="scientific">uncultured Chloroflexota bacterium</name>
    <dbReference type="NCBI Taxonomy" id="166587"/>
    <lineage>
        <taxon>Bacteria</taxon>
        <taxon>Bacillati</taxon>
        <taxon>Chloroflexota</taxon>
        <taxon>environmental samples</taxon>
    </lineage>
</organism>
<name>A0A6J4JED0_9CHLR</name>
<accession>A0A6J4JED0</accession>
<dbReference type="Pfam" id="PF01738">
    <property type="entry name" value="DLH"/>
    <property type="match status" value="1"/>
</dbReference>
<dbReference type="AlphaFoldDB" id="A0A6J4JED0"/>
<gene>
    <name evidence="3" type="ORF">AVDCRST_MAG77-3512</name>
</gene>
<evidence type="ECO:0000256" key="1">
    <source>
        <dbReference type="SAM" id="MobiDB-lite"/>
    </source>
</evidence>
<sequence>MFGGADAARSGPLLRPVMDATGPRNTRAAVLGVYAETDNNVNASIPAVEEALSAARVPFRIMRYPNSMHAF</sequence>
<dbReference type="InterPro" id="IPR002925">
    <property type="entry name" value="Dienelactn_hydro"/>
</dbReference>
<reference evidence="3" key="1">
    <citation type="submission" date="2020-02" db="EMBL/GenBank/DDBJ databases">
        <authorList>
            <person name="Meier V. D."/>
        </authorList>
    </citation>
    <scope>NUCLEOTIDE SEQUENCE</scope>
    <source>
        <strain evidence="3">AVDCRST_MAG77</strain>
    </source>
</reference>
<dbReference type="EMBL" id="CADCTC010000194">
    <property type="protein sequence ID" value="CAA9276923.1"/>
    <property type="molecule type" value="Genomic_DNA"/>
</dbReference>
<proteinExistence type="predicted"/>
<feature type="region of interest" description="Disordered" evidence="1">
    <location>
        <begin position="1"/>
        <end position="20"/>
    </location>
</feature>